<dbReference type="Proteomes" id="UP000053958">
    <property type="component" value="Unassembled WGS sequence"/>
</dbReference>
<evidence type="ECO:0000256" key="1">
    <source>
        <dbReference type="SAM" id="MobiDB-lite"/>
    </source>
</evidence>
<keyword evidence="2" id="KW-0812">Transmembrane</keyword>
<keyword evidence="2" id="KW-0472">Membrane</keyword>
<feature type="compositionally biased region" description="Low complexity" evidence="1">
    <location>
        <begin position="74"/>
        <end position="89"/>
    </location>
</feature>
<keyword evidence="4" id="KW-1185">Reference proteome</keyword>
<reference evidence="3 4" key="1">
    <citation type="submission" date="2015-04" db="EMBL/GenBank/DDBJ databases">
        <authorList>
            <person name="Heijne W.H."/>
            <person name="Fedorova N.D."/>
            <person name="Nierman W.C."/>
            <person name="Vollebregt A.W."/>
            <person name="Zhao Z."/>
            <person name="Wu L."/>
            <person name="Kumar M."/>
            <person name="Stam H."/>
            <person name="van den Berg M.A."/>
            <person name="Pel H.J."/>
        </authorList>
    </citation>
    <scope>NUCLEOTIDE SEQUENCE [LARGE SCALE GENOMIC DNA]</scope>
    <source>
        <strain evidence="3 4">CBS 393.64</strain>
    </source>
</reference>
<feature type="region of interest" description="Disordered" evidence="1">
    <location>
        <begin position="64"/>
        <end position="89"/>
    </location>
</feature>
<feature type="transmembrane region" description="Helical" evidence="2">
    <location>
        <begin position="43"/>
        <end position="61"/>
    </location>
</feature>
<name>A0A0F4Z564_RASE3</name>
<organism evidence="3 4">
    <name type="scientific">Rasamsonia emersonii (strain ATCC 16479 / CBS 393.64 / IMI 116815)</name>
    <dbReference type="NCBI Taxonomy" id="1408163"/>
    <lineage>
        <taxon>Eukaryota</taxon>
        <taxon>Fungi</taxon>
        <taxon>Dikarya</taxon>
        <taxon>Ascomycota</taxon>
        <taxon>Pezizomycotina</taxon>
        <taxon>Eurotiomycetes</taxon>
        <taxon>Eurotiomycetidae</taxon>
        <taxon>Eurotiales</taxon>
        <taxon>Trichocomaceae</taxon>
        <taxon>Rasamsonia</taxon>
    </lineage>
</organism>
<feature type="compositionally biased region" description="Polar residues" evidence="1">
    <location>
        <begin position="205"/>
        <end position="223"/>
    </location>
</feature>
<evidence type="ECO:0008006" key="5">
    <source>
        <dbReference type="Google" id="ProtNLM"/>
    </source>
</evidence>
<gene>
    <name evidence="3" type="ORF">T310_0747</name>
</gene>
<dbReference type="AlphaFoldDB" id="A0A0F4Z564"/>
<proteinExistence type="predicted"/>
<protein>
    <recommendedName>
        <fullName evidence="5">Transmembrane protein</fullName>
    </recommendedName>
</protein>
<dbReference type="GeneID" id="25312801"/>
<keyword evidence="2" id="KW-1133">Transmembrane helix</keyword>
<evidence type="ECO:0000256" key="2">
    <source>
        <dbReference type="SAM" id="Phobius"/>
    </source>
</evidence>
<feature type="region of interest" description="Disordered" evidence="1">
    <location>
        <begin position="134"/>
        <end position="241"/>
    </location>
</feature>
<feature type="compositionally biased region" description="Basic and acidic residues" evidence="1">
    <location>
        <begin position="179"/>
        <end position="200"/>
    </location>
</feature>
<feature type="transmembrane region" description="Helical" evidence="2">
    <location>
        <begin position="96"/>
        <end position="120"/>
    </location>
</feature>
<sequence length="241" mass="26198">MLTQDHRCILSSLAAGHTLFLMGDARFNLLPSLMKNFRHSSPWTLLLFFSTLSSLLATSYAQDSTSSTDSGDVASENAAGASGPGSSMISSKSHDVVITLSVIVGVVAVLGVSSAILFLVAKKRQWAVREAMRRSTRRAANAIKSPLTPRFPKSPRDAPPRPGATRIETARSVPFNPRTKFERGQNESKKERELDLERGIELGATKTSSVRVSTKESNTSNDSDGNEPKRGWGTFFSFGRH</sequence>
<dbReference type="OrthoDB" id="5425637at2759"/>
<evidence type="ECO:0000313" key="3">
    <source>
        <dbReference type="EMBL" id="KKA25221.1"/>
    </source>
</evidence>
<comment type="caution">
    <text evidence="3">The sequence shown here is derived from an EMBL/GenBank/DDBJ whole genome shotgun (WGS) entry which is preliminary data.</text>
</comment>
<evidence type="ECO:0000313" key="4">
    <source>
        <dbReference type="Proteomes" id="UP000053958"/>
    </source>
</evidence>
<dbReference type="RefSeq" id="XP_013331833.1">
    <property type="nucleotide sequence ID" value="XM_013476379.1"/>
</dbReference>
<accession>A0A0F4Z564</accession>
<dbReference type="EMBL" id="LASV01000031">
    <property type="protein sequence ID" value="KKA25221.1"/>
    <property type="molecule type" value="Genomic_DNA"/>
</dbReference>